<feature type="region of interest" description="Disordered" evidence="1">
    <location>
        <begin position="48"/>
        <end position="112"/>
    </location>
</feature>
<protein>
    <submittedName>
        <fullName evidence="2">Uncharacterized protein</fullName>
    </submittedName>
</protein>
<accession>A0A9W6PYV0</accession>
<comment type="caution">
    <text evidence="2">The sequence shown here is derived from an EMBL/GenBank/DDBJ whole genome shotgun (WGS) entry which is preliminary data.</text>
</comment>
<sequence>MIVRGDGAARPLRAIMIVSRGAAEGPGVAAPLIGNAYSQAIARPPWFDGSDAGITRPMERPPPAPVLSRAPRGPPGRRGAPVKGVSAGGGNLLPNSTDSTTRACLIPEERTS</sequence>
<proteinExistence type="predicted"/>
<keyword evidence="3" id="KW-1185">Reference proteome</keyword>
<dbReference type="AlphaFoldDB" id="A0A9W6PYV0"/>
<name>A0A9W6PYV0_9ACTN</name>
<feature type="compositionally biased region" description="Polar residues" evidence="1">
    <location>
        <begin position="93"/>
        <end position="102"/>
    </location>
</feature>
<evidence type="ECO:0000313" key="2">
    <source>
        <dbReference type="EMBL" id="GLW66645.1"/>
    </source>
</evidence>
<dbReference type="EMBL" id="BSRZ01000016">
    <property type="protein sequence ID" value="GLW66645.1"/>
    <property type="molecule type" value="Genomic_DNA"/>
</dbReference>
<evidence type="ECO:0000313" key="3">
    <source>
        <dbReference type="Proteomes" id="UP001165124"/>
    </source>
</evidence>
<reference evidence="2" key="1">
    <citation type="submission" date="2023-02" db="EMBL/GenBank/DDBJ databases">
        <title>Actinomadura rubrobrunea NBRC 14622.</title>
        <authorList>
            <person name="Ichikawa N."/>
            <person name="Sato H."/>
            <person name="Tonouchi N."/>
        </authorList>
    </citation>
    <scope>NUCLEOTIDE SEQUENCE</scope>
    <source>
        <strain evidence="2">NBRC 14622</strain>
    </source>
</reference>
<dbReference type="Proteomes" id="UP001165124">
    <property type="component" value="Unassembled WGS sequence"/>
</dbReference>
<organism evidence="2 3">
    <name type="scientific">Actinomadura rubrobrunea</name>
    <dbReference type="NCBI Taxonomy" id="115335"/>
    <lineage>
        <taxon>Bacteria</taxon>
        <taxon>Bacillati</taxon>
        <taxon>Actinomycetota</taxon>
        <taxon>Actinomycetes</taxon>
        <taxon>Streptosporangiales</taxon>
        <taxon>Thermomonosporaceae</taxon>
        <taxon>Actinomadura</taxon>
    </lineage>
</organism>
<evidence type="ECO:0000256" key="1">
    <source>
        <dbReference type="SAM" id="MobiDB-lite"/>
    </source>
</evidence>
<gene>
    <name evidence="2" type="ORF">Arub01_48890</name>
</gene>